<keyword evidence="4" id="KW-1003">Cell membrane</keyword>
<dbReference type="Proteomes" id="UP000255517">
    <property type="component" value="Unassembled WGS sequence"/>
</dbReference>
<dbReference type="RefSeq" id="WP_019035007.1">
    <property type="nucleotide sequence ID" value="NZ_UGSZ01000001.1"/>
</dbReference>
<evidence type="ECO:0000313" key="11">
    <source>
        <dbReference type="EMBL" id="SUB57839.1"/>
    </source>
</evidence>
<evidence type="ECO:0000256" key="2">
    <source>
        <dbReference type="ARBA" id="ARBA00022448"/>
    </source>
</evidence>
<evidence type="ECO:0000256" key="9">
    <source>
        <dbReference type="SAM" id="Phobius"/>
    </source>
</evidence>
<dbReference type="Pfam" id="PF03553">
    <property type="entry name" value="Na_H_antiporter"/>
    <property type="match status" value="1"/>
</dbReference>
<keyword evidence="6 9" id="KW-1133">Transmembrane helix</keyword>
<evidence type="ECO:0000259" key="10">
    <source>
        <dbReference type="Pfam" id="PF03553"/>
    </source>
</evidence>
<gene>
    <name evidence="11" type="primary">mleN_5</name>
    <name evidence="11" type="ORF">NCTC13149_01699</name>
</gene>
<evidence type="ECO:0000256" key="4">
    <source>
        <dbReference type="ARBA" id="ARBA00022475"/>
    </source>
</evidence>
<feature type="domain" description="Na+/H+ antiporter NhaC-like C-terminal" evidence="10">
    <location>
        <begin position="149"/>
        <end position="394"/>
    </location>
</feature>
<name>A0A379C6U9_9FIRM</name>
<dbReference type="EMBL" id="UGSZ01000001">
    <property type="protein sequence ID" value="SUB57839.1"/>
    <property type="molecule type" value="Genomic_DNA"/>
</dbReference>
<evidence type="ECO:0000256" key="7">
    <source>
        <dbReference type="ARBA" id="ARBA00023136"/>
    </source>
</evidence>
<feature type="transmembrane region" description="Helical" evidence="9">
    <location>
        <begin position="219"/>
        <end position="238"/>
    </location>
</feature>
<evidence type="ECO:0000256" key="1">
    <source>
        <dbReference type="ARBA" id="ARBA00004651"/>
    </source>
</evidence>
<feature type="transmembrane region" description="Helical" evidence="9">
    <location>
        <begin position="330"/>
        <end position="349"/>
    </location>
</feature>
<feature type="transmembrane region" description="Helical" evidence="9">
    <location>
        <begin position="99"/>
        <end position="119"/>
    </location>
</feature>
<keyword evidence="7 9" id="KW-0472">Membrane</keyword>
<keyword evidence="2" id="KW-0813">Transport</keyword>
<dbReference type="InterPro" id="IPR018461">
    <property type="entry name" value="Na/H_Antiport_NhaC-like_C"/>
</dbReference>
<keyword evidence="3" id="KW-0050">Antiport</keyword>
<evidence type="ECO:0000313" key="12">
    <source>
        <dbReference type="Proteomes" id="UP000255517"/>
    </source>
</evidence>
<dbReference type="GO" id="GO:0015297">
    <property type="term" value="F:antiporter activity"/>
    <property type="evidence" value="ECO:0007669"/>
    <property type="project" value="UniProtKB-KW"/>
</dbReference>
<proteinExistence type="inferred from homology"/>
<dbReference type="OrthoDB" id="9762978at2"/>
<feature type="transmembrane region" description="Helical" evidence="9">
    <location>
        <begin position="181"/>
        <end position="199"/>
    </location>
</feature>
<evidence type="ECO:0000256" key="5">
    <source>
        <dbReference type="ARBA" id="ARBA00022692"/>
    </source>
</evidence>
<reference evidence="11 12" key="1">
    <citation type="submission" date="2018-06" db="EMBL/GenBank/DDBJ databases">
        <authorList>
            <consortium name="Pathogen Informatics"/>
            <person name="Doyle S."/>
        </authorList>
    </citation>
    <scope>NUCLEOTIDE SEQUENCE [LARGE SCALE GENOMIC DNA]</scope>
    <source>
        <strain evidence="11 12">NCTC13149</strain>
    </source>
</reference>
<evidence type="ECO:0000256" key="6">
    <source>
        <dbReference type="ARBA" id="ARBA00022989"/>
    </source>
</evidence>
<dbReference type="InterPro" id="IPR052180">
    <property type="entry name" value="NhaC_Na-H+_Antiporter"/>
</dbReference>
<evidence type="ECO:0000256" key="3">
    <source>
        <dbReference type="ARBA" id="ARBA00022449"/>
    </source>
</evidence>
<organism evidence="11 12">
    <name type="scientific">Peptoniphilus lacrimalis</name>
    <dbReference type="NCBI Taxonomy" id="33031"/>
    <lineage>
        <taxon>Bacteria</taxon>
        <taxon>Bacillati</taxon>
        <taxon>Bacillota</taxon>
        <taxon>Tissierellia</taxon>
        <taxon>Tissierellales</taxon>
        <taxon>Peptoniphilaceae</taxon>
        <taxon>Peptoniphilus</taxon>
    </lineage>
</organism>
<keyword evidence="5 9" id="KW-0812">Transmembrane</keyword>
<protein>
    <submittedName>
        <fullName evidence="11">Malate-2H(+)/Na(+)-lactate antiporter</fullName>
    </submittedName>
</protein>
<dbReference type="STRING" id="1122949.GCA_000378725_01311"/>
<feature type="transmembrane region" description="Helical" evidence="9">
    <location>
        <begin position="62"/>
        <end position="87"/>
    </location>
</feature>
<feature type="transmembrane region" description="Helical" evidence="9">
    <location>
        <begin position="406"/>
        <end position="426"/>
    </location>
</feature>
<feature type="transmembrane region" description="Helical" evidence="9">
    <location>
        <begin position="250"/>
        <end position="269"/>
    </location>
</feature>
<accession>A0A379C6U9</accession>
<feature type="transmembrane region" description="Helical" evidence="9">
    <location>
        <begin position="12"/>
        <end position="41"/>
    </location>
</feature>
<comment type="similarity">
    <text evidence="8">Belongs to the NhaC Na(+)/H(+) (TC 2.A.35) antiporter family.</text>
</comment>
<comment type="subcellular location">
    <subcellularLocation>
        <location evidence="1">Cell membrane</location>
        <topology evidence="1">Multi-pass membrane protein</topology>
    </subcellularLocation>
</comment>
<dbReference type="PANTHER" id="PTHR33451:SF3">
    <property type="entry name" value="MALATE-2H(+)_NA(+)-LACTATE ANTIPORTER"/>
    <property type="match status" value="1"/>
</dbReference>
<dbReference type="AlphaFoldDB" id="A0A379C6U9"/>
<sequence>MLENFVLLLFIIVLIGSIVLKISLVLALLANLIIFIIYCLIKGHKLKESLNFVYQGFSTCKLMLFIFLLIGMITGTWRACGTISYIIYNAVKIISPKYFYVGIFLFNATVSLLTGSSFGTSSTAGIISMTLSYAINMNPYFSAGAIISGCFVGDRTSPMSTSALLIATITKTDFYNNIKNMIKTSIIPIILTITTFQILNLNSLGTIHNVDLSSIKSDFNFNIILAIPAILIIILAMFKVPLKYNMGLSIIIAISLAYFFQNMSLNQILRSTLLGYVNENADKSINGGGVISMAKAILIVGISSGYFGIFKNTDLLKSIKLTVNSLYKKFPQLFVMEILSIIIACFSSNQTLSIMLTYEMSRENIEDKEKLALNLSNSALLNSMFIPWNISGRIPIDTISAPIGGIYFSFYNIYMILVNTLADIWANKKHH</sequence>
<dbReference type="GO" id="GO:0005886">
    <property type="term" value="C:plasma membrane"/>
    <property type="evidence" value="ECO:0007669"/>
    <property type="project" value="UniProtKB-SubCell"/>
</dbReference>
<dbReference type="PANTHER" id="PTHR33451">
    <property type="entry name" value="MALATE-2H(+)/NA(+)-LACTATE ANTIPORTER"/>
    <property type="match status" value="1"/>
</dbReference>
<evidence type="ECO:0000256" key="8">
    <source>
        <dbReference type="ARBA" id="ARBA00038435"/>
    </source>
</evidence>
<feature type="transmembrane region" description="Helical" evidence="9">
    <location>
        <begin position="289"/>
        <end position="309"/>
    </location>
</feature>